<evidence type="ECO:0000256" key="1">
    <source>
        <dbReference type="ARBA" id="ARBA00004141"/>
    </source>
</evidence>
<comment type="caution">
    <text evidence="9">The sequence shown here is derived from an EMBL/GenBank/DDBJ whole genome shotgun (WGS) entry which is preliminary data.</text>
</comment>
<feature type="transmembrane region" description="Helical" evidence="7">
    <location>
        <begin position="81"/>
        <end position="100"/>
    </location>
</feature>
<protein>
    <submittedName>
        <fullName evidence="9">Sugar transferase</fullName>
    </submittedName>
</protein>
<dbReference type="PANTHER" id="PTHR30576:SF0">
    <property type="entry name" value="UNDECAPRENYL-PHOSPHATE N-ACETYLGALACTOSAMINYL 1-PHOSPHATE TRANSFERASE-RELATED"/>
    <property type="match status" value="1"/>
</dbReference>
<evidence type="ECO:0000256" key="3">
    <source>
        <dbReference type="ARBA" id="ARBA00022679"/>
    </source>
</evidence>
<evidence type="ECO:0000313" key="10">
    <source>
        <dbReference type="Proteomes" id="UP000599688"/>
    </source>
</evidence>
<keyword evidence="5 7" id="KW-1133">Transmembrane helix</keyword>
<organism evidence="9 10">
    <name type="scientific">Psychroflexus salis</name>
    <dbReference type="NCBI Taxonomy" id="1526574"/>
    <lineage>
        <taxon>Bacteria</taxon>
        <taxon>Pseudomonadati</taxon>
        <taxon>Bacteroidota</taxon>
        <taxon>Flavobacteriia</taxon>
        <taxon>Flavobacteriales</taxon>
        <taxon>Flavobacteriaceae</taxon>
        <taxon>Psychroflexus</taxon>
    </lineage>
</organism>
<dbReference type="GO" id="GO:0016780">
    <property type="term" value="F:phosphotransferase activity, for other substituted phosphate groups"/>
    <property type="evidence" value="ECO:0007669"/>
    <property type="project" value="TreeGrafter"/>
</dbReference>
<feature type="transmembrane region" description="Helical" evidence="7">
    <location>
        <begin position="112"/>
        <end position="133"/>
    </location>
</feature>
<keyword evidence="6 7" id="KW-0472">Membrane</keyword>
<dbReference type="InterPro" id="IPR017475">
    <property type="entry name" value="EPS_sugar_tfrase"/>
</dbReference>
<feature type="domain" description="Bacterial sugar transferase" evidence="8">
    <location>
        <begin position="274"/>
        <end position="455"/>
    </location>
</feature>
<evidence type="ECO:0000259" key="8">
    <source>
        <dbReference type="Pfam" id="PF02397"/>
    </source>
</evidence>
<dbReference type="PANTHER" id="PTHR30576">
    <property type="entry name" value="COLANIC BIOSYNTHESIS UDP-GLUCOSE LIPID CARRIER TRANSFERASE"/>
    <property type="match status" value="1"/>
</dbReference>
<keyword evidence="10" id="KW-1185">Reference proteome</keyword>
<sequence>MQSKKSTHFEISERKILLRIIDAVVACFSIYFAKEVIGLSYFSTDDNYVIWFIVIAFYFLLFGTILEMYDLQKAESRYKIFKGLTITSSLVVVFFLMTPIYTPQLPANRLQIIYFFFSLLGFICVWRFAYVGLITAPRFYKRVLIVGENFDINAIILDLEKKDPNYEIVGYVDSDLNNVSISKCNRYDVDELQNAVEDLKISEIVVTNSLQGVGLKLYQNLIPLLKKGYPIKAYTQVYEELTGKIPVENVKNDFYCYFPFSRSNQNKLYLSFTRLADVLIALLGLVFLIIVIPFVLVINLFSNPGPLFYKQERVGKNGKKFKIVKLRSMVTNAEEKGAQWAVQNDTRITQFGKVLRKSRLDEIPQFINVLKGEMSFIGPRPERPVFVEELRKKIPFYEIRHVVKPGLTGWAQVNAKYASSEEDSLEKLQYDLYYIKRRNIFLDLRIFLKTLSTIVFFRGQ</sequence>
<evidence type="ECO:0000256" key="7">
    <source>
        <dbReference type="SAM" id="Phobius"/>
    </source>
</evidence>
<dbReference type="Pfam" id="PF02397">
    <property type="entry name" value="Bac_transf"/>
    <property type="match status" value="1"/>
</dbReference>
<feature type="transmembrane region" description="Helical" evidence="7">
    <location>
        <begin position="48"/>
        <end position="69"/>
    </location>
</feature>
<evidence type="ECO:0000256" key="5">
    <source>
        <dbReference type="ARBA" id="ARBA00022989"/>
    </source>
</evidence>
<reference evidence="9 10" key="1">
    <citation type="journal article" date="2014" name="Int. J. Syst. Evol. Microbiol.">
        <title>Complete genome sequence of Corynebacterium casei LMG S-19264T (=DSM 44701T), isolated from a smear-ripened cheese.</title>
        <authorList>
            <consortium name="US DOE Joint Genome Institute (JGI-PGF)"/>
            <person name="Walter F."/>
            <person name="Albersmeier A."/>
            <person name="Kalinowski J."/>
            <person name="Ruckert C."/>
        </authorList>
    </citation>
    <scope>NUCLEOTIDE SEQUENCE [LARGE SCALE GENOMIC DNA]</scope>
    <source>
        <strain evidence="9 10">CGMCC 1.12925</strain>
    </source>
</reference>
<evidence type="ECO:0000256" key="6">
    <source>
        <dbReference type="ARBA" id="ARBA00023136"/>
    </source>
</evidence>
<comment type="subcellular location">
    <subcellularLocation>
        <location evidence="1">Membrane</location>
        <topology evidence="1">Multi-pass membrane protein</topology>
    </subcellularLocation>
</comment>
<evidence type="ECO:0000256" key="2">
    <source>
        <dbReference type="ARBA" id="ARBA00006464"/>
    </source>
</evidence>
<name>A0A917E6S2_9FLAO</name>
<comment type="similarity">
    <text evidence="2">Belongs to the bacterial sugar transferase family.</text>
</comment>
<accession>A0A917E6S2</accession>
<evidence type="ECO:0000313" key="9">
    <source>
        <dbReference type="EMBL" id="GGE06153.1"/>
    </source>
</evidence>
<gene>
    <name evidence="9" type="ORF">GCM10010831_04680</name>
</gene>
<dbReference type="Gene3D" id="3.40.50.720">
    <property type="entry name" value="NAD(P)-binding Rossmann-like Domain"/>
    <property type="match status" value="1"/>
</dbReference>
<dbReference type="InterPro" id="IPR003362">
    <property type="entry name" value="Bact_transf"/>
</dbReference>
<feature type="transmembrane region" description="Helical" evidence="7">
    <location>
        <begin position="20"/>
        <end position="42"/>
    </location>
</feature>
<keyword evidence="3 9" id="KW-0808">Transferase</keyword>
<feature type="transmembrane region" description="Helical" evidence="7">
    <location>
        <begin position="275"/>
        <end position="301"/>
    </location>
</feature>
<proteinExistence type="inferred from homology"/>
<dbReference type="AlphaFoldDB" id="A0A917E6S2"/>
<dbReference type="RefSeq" id="WP_188405151.1">
    <property type="nucleotide sequence ID" value="NZ_BMGL01000002.1"/>
</dbReference>
<dbReference type="GO" id="GO:0016020">
    <property type="term" value="C:membrane"/>
    <property type="evidence" value="ECO:0007669"/>
    <property type="project" value="UniProtKB-SubCell"/>
</dbReference>
<dbReference type="Proteomes" id="UP000599688">
    <property type="component" value="Unassembled WGS sequence"/>
</dbReference>
<evidence type="ECO:0000256" key="4">
    <source>
        <dbReference type="ARBA" id="ARBA00022692"/>
    </source>
</evidence>
<dbReference type="EMBL" id="BMGL01000002">
    <property type="protein sequence ID" value="GGE06153.1"/>
    <property type="molecule type" value="Genomic_DNA"/>
</dbReference>
<keyword evidence="4 7" id="KW-0812">Transmembrane</keyword>
<dbReference type="NCBIfam" id="TIGR03025">
    <property type="entry name" value="EPS_sugtrans"/>
    <property type="match status" value="1"/>
</dbReference>